<dbReference type="KEGG" id="cvt:B843_00760"/>
<evidence type="ECO:0000256" key="4">
    <source>
        <dbReference type="ARBA" id="ARBA00022989"/>
    </source>
</evidence>
<dbReference type="EMBL" id="CP004353">
    <property type="protein sequence ID" value="AHI21548.1"/>
    <property type="molecule type" value="Genomic_DNA"/>
</dbReference>
<dbReference type="RefSeq" id="WP_025251621.1">
    <property type="nucleotide sequence ID" value="NZ_CP004353.1"/>
</dbReference>
<organism evidence="8 9">
    <name type="scientific">Corynebacterium vitaeruminis DSM 20294</name>
    <dbReference type="NCBI Taxonomy" id="1224164"/>
    <lineage>
        <taxon>Bacteria</taxon>
        <taxon>Bacillati</taxon>
        <taxon>Actinomycetota</taxon>
        <taxon>Actinomycetes</taxon>
        <taxon>Mycobacteriales</taxon>
        <taxon>Corynebacteriaceae</taxon>
        <taxon>Corynebacterium</taxon>
    </lineage>
</organism>
<dbReference type="Proteomes" id="UP000019222">
    <property type="component" value="Chromosome"/>
</dbReference>
<dbReference type="STRING" id="1224164.B843_00760"/>
<dbReference type="InterPro" id="IPR051401">
    <property type="entry name" value="GtrA_CellWall_Glycosyl"/>
</dbReference>
<keyword evidence="3 6" id="KW-0812">Transmembrane</keyword>
<comment type="similarity">
    <text evidence="2">Belongs to the GtrA family.</text>
</comment>
<dbReference type="AlphaFoldDB" id="W5Y4X2"/>
<name>W5Y4X2_9CORY</name>
<proteinExistence type="inferred from homology"/>
<evidence type="ECO:0000256" key="2">
    <source>
        <dbReference type="ARBA" id="ARBA00009399"/>
    </source>
</evidence>
<dbReference type="PANTHER" id="PTHR38459">
    <property type="entry name" value="PROPHAGE BACTOPRENOL-LINKED GLUCOSE TRANSLOCASE HOMOLOG"/>
    <property type="match status" value="1"/>
</dbReference>
<dbReference type="PANTHER" id="PTHR38459:SF6">
    <property type="entry name" value="ARABINOGALACTAN BIOSYNTHESIS RECRUITING PROTEIN RV3789"/>
    <property type="match status" value="1"/>
</dbReference>
<feature type="transmembrane region" description="Helical" evidence="6">
    <location>
        <begin position="21"/>
        <end position="42"/>
    </location>
</feature>
<reference evidence="8 9" key="1">
    <citation type="submission" date="2013-02" db="EMBL/GenBank/DDBJ databases">
        <title>The complete genome sequence of Corynebacterium vitaeruminis DSM 20294.</title>
        <authorList>
            <person name="Ruckert C."/>
            <person name="Albersmeier A."/>
            <person name="Kalinowski J."/>
        </authorList>
    </citation>
    <scope>NUCLEOTIDE SEQUENCE [LARGE SCALE GENOMIC DNA]</scope>
    <source>
        <strain evidence="9">ATCC 10234</strain>
    </source>
</reference>
<protein>
    <recommendedName>
        <fullName evidence="7">GtrA/DPMS transmembrane domain-containing protein</fullName>
    </recommendedName>
</protein>
<gene>
    <name evidence="8" type="ORF">B843_00760</name>
</gene>
<dbReference type="HOGENOM" id="CLU_083873_3_1_11"/>
<evidence type="ECO:0000256" key="1">
    <source>
        <dbReference type="ARBA" id="ARBA00004141"/>
    </source>
</evidence>
<sequence length="152" mass="16401">MSEKNPAPAASNSLKSQLMRFIAVGVVSAIVDFGLTLTLNALGLQRSVAKAIGWCAGTLTAYVLNSKWTFNSKTSAKSTAAVAALYLSTFAVQNFLYWVLESPLDALGLSKFWVNLVAFVIAQGVATVTNFIVQRVFIFNEKPHVVSAEDPR</sequence>
<evidence type="ECO:0000259" key="7">
    <source>
        <dbReference type="Pfam" id="PF04138"/>
    </source>
</evidence>
<evidence type="ECO:0000256" key="5">
    <source>
        <dbReference type="ARBA" id="ARBA00023136"/>
    </source>
</evidence>
<keyword evidence="4 6" id="KW-1133">Transmembrane helix</keyword>
<comment type="subcellular location">
    <subcellularLocation>
        <location evidence="1">Membrane</location>
        <topology evidence="1">Multi-pass membrane protein</topology>
    </subcellularLocation>
</comment>
<dbReference type="GO" id="GO:0005886">
    <property type="term" value="C:plasma membrane"/>
    <property type="evidence" value="ECO:0007669"/>
    <property type="project" value="TreeGrafter"/>
</dbReference>
<accession>W5Y4X2</accession>
<dbReference type="InterPro" id="IPR007267">
    <property type="entry name" value="GtrA_DPMS_TM"/>
</dbReference>
<evidence type="ECO:0000313" key="8">
    <source>
        <dbReference type="EMBL" id="AHI21548.1"/>
    </source>
</evidence>
<feature type="domain" description="GtrA/DPMS transmembrane" evidence="7">
    <location>
        <begin position="20"/>
        <end position="139"/>
    </location>
</feature>
<dbReference type="PATRIC" id="fig|1224164.3.peg.152"/>
<keyword evidence="9" id="KW-1185">Reference proteome</keyword>
<dbReference type="Pfam" id="PF04138">
    <property type="entry name" value="GtrA_DPMS_TM"/>
    <property type="match status" value="1"/>
</dbReference>
<dbReference type="GO" id="GO:0000271">
    <property type="term" value="P:polysaccharide biosynthetic process"/>
    <property type="evidence" value="ECO:0007669"/>
    <property type="project" value="InterPro"/>
</dbReference>
<feature type="transmembrane region" description="Helical" evidence="6">
    <location>
        <begin position="112"/>
        <end position="133"/>
    </location>
</feature>
<feature type="transmembrane region" description="Helical" evidence="6">
    <location>
        <begin position="80"/>
        <end position="100"/>
    </location>
</feature>
<keyword evidence="5 6" id="KW-0472">Membrane</keyword>
<evidence type="ECO:0000256" key="6">
    <source>
        <dbReference type="SAM" id="Phobius"/>
    </source>
</evidence>
<evidence type="ECO:0000256" key="3">
    <source>
        <dbReference type="ARBA" id="ARBA00022692"/>
    </source>
</evidence>
<evidence type="ECO:0000313" key="9">
    <source>
        <dbReference type="Proteomes" id="UP000019222"/>
    </source>
</evidence>
<dbReference type="eggNOG" id="COG2246">
    <property type="taxonomic scope" value="Bacteria"/>
</dbReference>